<dbReference type="AlphaFoldDB" id="A0A2K4WVX8"/>
<evidence type="ECO:0000313" key="1">
    <source>
        <dbReference type="EMBL" id="SOS40006.1"/>
    </source>
</evidence>
<name>A0A2K4WVX8_PSESX</name>
<organism evidence="1 2">
    <name type="scientific">Pseudomonas syringae</name>
    <dbReference type="NCBI Taxonomy" id="317"/>
    <lineage>
        <taxon>Bacteria</taxon>
        <taxon>Pseudomonadati</taxon>
        <taxon>Pseudomonadota</taxon>
        <taxon>Gammaproteobacteria</taxon>
        <taxon>Pseudomonadales</taxon>
        <taxon>Pseudomonadaceae</taxon>
        <taxon>Pseudomonas</taxon>
    </lineage>
</organism>
<accession>A0A2K4WVX8</accession>
<gene>
    <name evidence="1" type="ORF">CFBP3840_02963</name>
</gene>
<dbReference type="Proteomes" id="UP000238095">
    <property type="component" value="Chromosome 1"/>
</dbReference>
<evidence type="ECO:0000313" key="2">
    <source>
        <dbReference type="Proteomes" id="UP000238095"/>
    </source>
</evidence>
<dbReference type="EMBL" id="LT963409">
    <property type="protein sequence ID" value="SOS40006.1"/>
    <property type="molecule type" value="Genomic_DNA"/>
</dbReference>
<dbReference type="RefSeq" id="WP_060403644.1">
    <property type="nucleotide sequence ID" value="NZ_LT963409.1"/>
</dbReference>
<proteinExistence type="predicted"/>
<protein>
    <submittedName>
        <fullName evidence="1">Uncharacterized protein</fullName>
    </submittedName>
</protein>
<sequence length="124" mass="13977">MAQTFADKFYKAATVYAKTVTPLEKLLDIAKANGFPEEHIHRIEHMIAELEAIAGLLDKDVHFPKRRAGRPAKDAPNYEQLAHNHFLSVCPTFTPYKKRKANNTDATGKVLPQQGLVFNFAPHH</sequence>
<reference evidence="1 2" key="1">
    <citation type="submission" date="2017-11" db="EMBL/GenBank/DDBJ databases">
        <authorList>
            <person name="Han C.G."/>
        </authorList>
    </citation>
    <scope>NUCLEOTIDE SEQUENCE [LARGE SCALE GENOMIC DNA]</scope>
    <source>
        <strain evidence="1">CFBP3840</strain>
    </source>
</reference>